<dbReference type="Proteomes" id="UP001140949">
    <property type="component" value="Unassembled WGS sequence"/>
</dbReference>
<protein>
    <submittedName>
        <fullName evidence="2">Uncharacterized protein</fullName>
    </submittedName>
</protein>
<reference evidence="2" key="2">
    <citation type="submission" date="2023-04" db="EMBL/GenBank/DDBJ databases">
        <authorList>
            <person name="Bruccoleri R.E."/>
            <person name="Oakeley E.J."/>
            <person name="Faust A.-M."/>
            <person name="Dessus-Babus S."/>
            <person name="Altorfer M."/>
            <person name="Burckhardt D."/>
            <person name="Oertli M."/>
            <person name="Naumann U."/>
            <person name="Petersen F."/>
            <person name="Wong J."/>
        </authorList>
    </citation>
    <scope>NUCLEOTIDE SEQUENCE</scope>
    <source>
        <strain evidence="2">GSM-AAB239-AS_SAM_17_03QT</strain>
        <tissue evidence="2">Leaf</tissue>
    </source>
</reference>
<gene>
    <name evidence="2" type="ORF">M6B38_361330</name>
    <name evidence="1" type="ORF">M6B38_386075</name>
</gene>
<organism evidence="2 3">
    <name type="scientific">Iris pallida</name>
    <name type="common">Sweet iris</name>
    <dbReference type="NCBI Taxonomy" id="29817"/>
    <lineage>
        <taxon>Eukaryota</taxon>
        <taxon>Viridiplantae</taxon>
        <taxon>Streptophyta</taxon>
        <taxon>Embryophyta</taxon>
        <taxon>Tracheophyta</taxon>
        <taxon>Spermatophyta</taxon>
        <taxon>Magnoliopsida</taxon>
        <taxon>Liliopsida</taxon>
        <taxon>Asparagales</taxon>
        <taxon>Iridaceae</taxon>
        <taxon>Iridoideae</taxon>
        <taxon>Irideae</taxon>
        <taxon>Iris</taxon>
    </lineage>
</organism>
<comment type="caution">
    <text evidence="2">The sequence shown here is derived from an EMBL/GenBank/DDBJ whole genome shotgun (WGS) entry which is preliminary data.</text>
</comment>
<sequence>MMTPILFSGDRWLSVFVDVYSGVFPPRDSVDPRPRSKVIRSF</sequence>
<evidence type="ECO:0000313" key="2">
    <source>
        <dbReference type="EMBL" id="KAJ6828805.1"/>
    </source>
</evidence>
<name>A0AAX6GKF9_IRIPA</name>
<dbReference type="EMBL" id="JANAVB010023639">
    <property type="protein sequence ID" value="KAJ6823082.1"/>
    <property type="molecule type" value="Genomic_DNA"/>
</dbReference>
<dbReference type="EMBL" id="JANAVB010018994">
    <property type="protein sequence ID" value="KAJ6828805.1"/>
    <property type="molecule type" value="Genomic_DNA"/>
</dbReference>
<reference evidence="2" key="1">
    <citation type="journal article" date="2023" name="GigaByte">
        <title>Genome assembly of the bearded iris, Iris pallida Lam.</title>
        <authorList>
            <person name="Bruccoleri R.E."/>
            <person name="Oakeley E.J."/>
            <person name="Faust A.M.E."/>
            <person name="Altorfer M."/>
            <person name="Dessus-Babus S."/>
            <person name="Burckhardt D."/>
            <person name="Oertli M."/>
            <person name="Naumann U."/>
            <person name="Petersen F."/>
            <person name="Wong J."/>
        </authorList>
    </citation>
    <scope>NUCLEOTIDE SEQUENCE</scope>
    <source>
        <strain evidence="2">GSM-AAB239-AS_SAM_17_03QT</strain>
    </source>
</reference>
<evidence type="ECO:0000313" key="1">
    <source>
        <dbReference type="EMBL" id="KAJ6823082.1"/>
    </source>
</evidence>
<proteinExistence type="predicted"/>
<accession>A0AAX6GKF9</accession>
<keyword evidence="3" id="KW-1185">Reference proteome</keyword>
<evidence type="ECO:0000313" key="3">
    <source>
        <dbReference type="Proteomes" id="UP001140949"/>
    </source>
</evidence>
<dbReference type="AlphaFoldDB" id="A0AAX6GKF9"/>